<comment type="catalytic activity">
    <reaction evidence="15">
        <text>glutaryl-CoA + O2 = (2E)-glutaconyl-CoA + H2O2</text>
        <dbReference type="Rhea" id="RHEA:40315"/>
        <dbReference type="ChEBI" id="CHEBI:15379"/>
        <dbReference type="ChEBI" id="CHEBI:16240"/>
        <dbReference type="ChEBI" id="CHEBI:57353"/>
        <dbReference type="ChEBI" id="CHEBI:57378"/>
    </reaction>
    <physiologicalReaction direction="left-to-right" evidence="15">
        <dbReference type="Rhea" id="RHEA:40316"/>
    </physiologicalReaction>
</comment>
<dbReference type="HOGENOM" id="CLU_014629_6_1_1"/>
<evidence type="ECO:0000256" key="3">
    <source>
        <dbReference type="ARBA" id="ARBA00004846"/>
    </source>
</evidence>
<comment type="pathway">
    <text evidence="3">Lipid metabolism; peroxisomal fatty acid beta-oxidation.</text>
</comment>
<dbReference type="GO" id="GO:0005504">
    <property type="term" value="F:fatty acid binding"/>
    <property type="evidence" value="ECO:0007669"/>
    <property type="project" value="TreeGrafter"/>
</dbReference>
<dbReference type="GO" id="GO:0005777">
    <property type="term" value="C:peroxisome"/>
    <property type="evidence" value="ECO:0007669"/>
    <property type="project" value="UniProtKB-SubCell"/>
</dbReference>
<evidence type="ECO:0000256" key="9">
    <source>
        <dbReference type="ARBA" id="ARBA00023098"/>
    </source>
</evidence>
<evidence type="ECO:0000256" key="22">
    <source>
        <dbReference type="ARBA" id="ARBA00048450"/>
    </source>
</evidence>
<dbReference type="GO" id="GO:0033540">
    <property type="term" value="P:fatty acid beta-oxidation using acyl-CoA oxidase"/>
    <property type="evidence" value="ECO:0007669"/>
    <property type="project" value="TreeGrafter"/>
</dbReference>
<comment type="cofactor">
    <cofactor evidence="1">
        <name>FAD</name>
        <dbReference type="ChEBI" id="CHEBI:57692"/>
    </cofactor>
</comment>
<keyword evidence="5" id="KW-0285">Flavoprotein</keyword>
<dbReference type="GO" id="GO:0003997">
    <property type="term" value="F:acyl-CoA oxidase activity"/>
    <property type="evidence" value="ECO:0007669"/>
    <property type="project" value="InterPro"/>
</dbReference>
<evidence type="ECO:0000256" key="12">
    <source>
        <dbReference type="ARBA" id="ARBA00036338"/>
    </source>
</evidence>
<dbReference type="Ensembl" id="ENSCSAVT00000007024.1">
    <property type="protein sequence ID" value="ENSCSAVP00000006934.1"/>
    <property type="gene ID" value="ENSCSAVG00000004147.1"/>
</dbReference>
<evidence type="ECO:0000256" key="16">
    <source>
        <dbReference type="ARBA" id="ARBA00036791"/>
    </source>
</evidence>
<evidence type="ECO:0000256" key="7">
    <source>
        <dbReference type="ARBA" id="ARBA00022832"/>
    </source>
</evidence>
<feature type="domain" description="Acyl-CoA oxidase C-terminal" evidence="24">
    <location>
        <begin position="32"/>
        <end position="213"/>
    </location>
</feature>
<dbReference type="InterPro" id="IPR002655">
    <property type="entry name" value="Acyl-CoA_oxidase_C"/>
</dbReference>
<comment type="subcellular location">
    <subcellularLocation>
        <location evidence="2">Peroxisome</location>
    </subcellularLocation>
</comment>
<comment type="similarity">
    <text evidence="4">Belongs to the acyl-CoA oxidase family.</text>
</comment>
<dbReference type="PANTHER" id="PTHR10909">
    <property type="entry name" value="ELECTRON TRANSPORT OXIDOREDUCTASE"/>
    <property type="match status" value="1"/>
</dbReference>
<evidence type="ECO:0000256" key="23">
    <source>
        <dbReference type="ARBA" id="ARBA00048946"/>
    </source>
</evidence>
<evidence type="ECO:0000256" key="11">
    <source>
        <dbReference type="ARBA" id="ARBA00036151"/>
    </source>
</evidence>
<keyword evidence="6" id="KW-0274">FAD</keyword>
<evidence type="ECO:0000256" key="4">
    <source>
        <dbReference type="ARBA" id="ARBA00006288"/>
    </source>
</evidence>
<evidence type="ECO:0000256" key="20">
    <source>
        <dbReference type="ARBA" id="ARBA00042468"/>
    </source>
</evidence>
<evidence type="ECO:0000256" key="5">
    <source>
        <dbReference type="ARBA" id="ARBA00022630"/>
    </source>
</evidence>
<dbReference type="eggNOG" id="KOG0136">
    <property type="taxonomic scope" value="Eukaryota"/>
</dbReference>
<evidence type="ECO:0000313" key="25">
    <source>
        <dbReference type="Ensembl" id="ENSCSAVP00000006934.1"/>
    </source>
</evidence>
<evidence type="ECO:0000313" key="26">
    <source>
        <dbReference type="Proteomes" id="UP000007875"/>
    </source>
</evidence>
<comment type="catalytic activity">
    <reaction evidence="11">
        <text>decanoyl-CoA + O2 = (2E)-decenoyl-CoA + H2O2</text>
        <dbReference type="Rhea" id="RHEA:40179"/>
        <dbReference type="ChEBI" id="CHEBI:15379"/>
        <dbReference type="ChEBI" id="CHEBI:16240"/>
        <dbReference type="ChEBI" id="CHEBI:61406"/>
        <dbReference type="ChEBI" id="CHEBI:61430"/>
    </reaction>
    <physiologicalReaction direction="left-to-right" evidence="11">
        <dbReference type="Rhea" id="RHEA:40180"/>
    </physiologicalReaction>
</comment>
<comment type="catalytic activity">
    <reaction evidence="16">
        <text>dodecanoyl-CoA + O2 = (2E)-dodecenoyl-CoA + H2O2</text>
        <dbReference type="Rhea" id="RHEA:40171"/>
        <dbReference type="ChEBI" id="CHEBI:15379"/>
        <dbReference type="ChEBI" id="CHEBI:16240"/>
        <dbReference type="ChEBI" id="CHEBI:57330"/>
        <dbReference type="ChEBI" id="CHEBI:57375"/>
    </reaction>
    <physiologicalReaction direction="left-to-right" evidence="16">
        <dbReference type="Rhea" id="RHEA:40172"/>
    </physiologicalReaction>
</comment>
<dbReference type="Proteomes" id="UP000007875">
    <property type="component" value="Unassembled WGS sequence"/>
</dbReference>
<protein>
    <recommendedName>
        <fullName evidence="17">Peroxisomal acyl-coenzyme A oxidase 1</fullName>
    </recommendedName>
    <alternativeName>
        <fullName evidence="18">Palmitoyl-CoA oxidase</fullName>
    </alternativeName>
    <alternativeName>
        <fullName evidence="20">Peroxisomal fatty acyl-CoA oxidase</fullName>
    </alternativeName>
    <alternativeName>
        <fullName evidence="19">Straight-chain acyl-CoA oxidase</fullName>
    </alternativeName>
</protein>
<keyword evidence="9" id="KW-0443">Lipid metabolism</keyword>
<dbReference type="PANTHER" id="PTHR10909:SF250">
    <property type="entry name" value="PEROXISOMAL ACYL-COENZYME A OXIDASE 1"/>
    <property type="match status" value="1"/>
</dbReference>
<dbReference type="InParanoid" id="H2YNM7"/>
<dbReference type="OMA" id="VAYLACD"/>
<keyword evidence="10" id="KW-0576">Peroxisome</keyword>
<dbReference type="GO" id="GO:0000038">
    <property type="term" value="P:very long-chain fatty acid metabolic process"/>
    <property type="evidence" value="ECO:0007669"/>
    <property type="project" value="TreeGrafter"/>
</dbReference>
<evidence type="ECO:0000256" key="14">
    <source>
        <dbReference type="ARBA" id="ARBA00036444"/>
    </source>
</evidence>
<name>H2YNM7_CIOSA</name>
<accession>H2YNM7</accession>
<reference evidence="25" key="3">
    <citation type="submission" date="2025-09" db="UniProtKB">
        <authorList>
            <consortium name="Ensembl"/>
        </authorList>
    </citation>
    <scope>IDENTIFICATION</scope>
</reference>
<dbReference type="Gene3D" id="1.20.140.10">
    <property type="entry name" value="Butyryl-CoA Dehydrogenase, subunit A, domain 3"/>
    <property type="match status" value="1"/>
</dbReference>
<evidence type="ECO:0000256" key="6">
    <source>
        <dbReference type="ARBA" id="ARBA00022827"/>
    </source>
</evidence>
<evidence type="ECO:0000259" key="24">
    <source>
        <dbReference type="Pfam" id="PF01756"/>
    </source>
</evidence>
<dbReference type="STRING" id="51511.ENSCSAVP00000006934"/>
<evidence type="ECO:0000256" key="15">
    <source>
        <dbReference type="ARBA" id="ARBA00036750"/>
    </source>
</evidence>
<comment type="catalytic activity">
    <reaction evidence="22">
        <text>octadecanoyl-CoA + O2 = (2E)-octadecenoyl-CoA + H2O2</text>
        <dbReference type="Rhea" id="RHEA:38971"/>
        <dbReference type="ChEBI" id="CHEBI:15379"/>
        <dbReference type="ChEBI" id="CHEBI:16240"/>
        <dbReference type="ChEBI" id="CHEBI:57394"/>
        <dbReference type="ChEBI" id="CHEBI:71412"/>
    </reaction>
    <physiologicalReaction direction="left-to-right" evidence="22">
        <dbReference type="Rhea" id="RHEA:38972"/>
    </physiologicalReaction>
</comment>
<dbReference type="GO" id="GO:0071949">
    <property type="term" value="F:FAD binding"/>
    <property type="evidence" value="ECO:0007669"/>
    <property type="project" value="InterPro"/>
</dbReference>
<dbReference type="InterPro" id="IPR012258">
    <property type="entry name" value="Acyl-CoA_oxidase"/>
</dbReference>
<evidence type="ECO:0000256" key="2">
    <source>
        <dbReference type="ARBA" id="ARBA00004275"/>
    </source>
</evidence>
<evidence type="ECO:0000256" key="19">
    <source>
        <dbReference type="ARBA" id="ARBA00041501"/>
    </source>
</evidence>
<proteinExistence type="inferred from homology"/>
<reference evidence="26" key="1">
    <citation type="submission" date="2003-08" db="EMBL/GenBank/DDBJ databases">
        <authorList>
            <person name="Birren B."/>
            <person name="Nusbaum C."/>
            <person name="Abebe A."/>
            <person name="Abouelleil A."/>
            <person name="Adekoya E."/>
            <person name="Ait-zahra M."/>
            <person name="Allen N."/>
            <person name="Allen T."/>
            <person name="An P."/>
            <person name="Anderson M."/>
            <person name="Anderson S."/>
            <person name="Arachchi H."/>
            <person name="Armbruster J."/>
            <person name="Bachantsang P."/>
            <person name="Baldwin J."/>
            <person name="Barry A."/>
            <person name="Bayul T."/>
            <person name="Blitshsteyn B."/>
            <person name="Bloom T."/>
            <person name="Blye J."/>
            <person name="Boguslavskiy L."/>
            <person name="Borowsky M."/>
            <person name="Boukhgalter B."/>
            <person name="Brunache A."/>
            <person name="Butler J."/>
            <person name="Calixte N."/>
            <person name="Calvo S."/>
            <person name="Camarata J."/>
            <person name="Campo K."/>
            <person name="Chang J."/>
            <person name="Cheshatsang Y."/>
            <person name="Citroen M."/>
            <person name="Collymore A."/>
            <person name="Considine T."/>
            <person name="Cook A."/>
            <person name="Cooke P."/>
            <person name="Corum B."/>
            <person name="Cuomo C."/>
            <person name="David R."/>
            <person name="Dawoe T."/>
            <person name="Degray S."/>
            <person name="Dodge S."/>
            <person name="Dooley K."/>
            <person name="Dorje P."/>
            <person name="Dorjee K."/>
            <person name="Dorris L."/>
            <person name="Duffey N."/>
            <person name="Dupes A."/>
            <person name="Elkins T."/>
            <person name="Engels R."/>
            <person name="Erickson J."/>
            <person name="Farina A."/>
            <person name="Faro S."/>
            <person name="Ferreira P."/>
            <person name="Fischer H."/>
            <person name="Fitzgerald M."/>
            <person name="Foley K."/>
            <person name="Gage D."/>
            <person name="Galagan J."/>
            <person name="Gearin G."/>
            <person name="Gnerre S."/>
            <person name="Gnirke A."/>
            <person name="Goyette A."/>
            <person name="Graham J."/>
            <person name="Grandbois E."/>
            <person name="Gyaltsen K."/>
            <person name="Hafez N."/>
            <person name="Hagopian D."/>
            <person name="Hagos B."/>
            <person name="Hall J."/>
            <person name="Hatcher B."/>
            <person name="Heller A."/>
            <person name="Higgins H."/>
            <person name="Honan T."/>
            <person name="Horn A."/>
            <person name="Houde N."/>
            <person name="Hughes L."/>
            <person name="Hulme W."/>
            <person name="Husby E."/>
            <person name="Iliev I."/>
            <person name="Jaffe D."/>
            <person name="Jones C."/>
            <person name="Kamal M."/>
            <person name="Kamat A."/>
            <person name="Kamvysselis M."/>
            <person name="Karlsson E."/>
            <person name="Kells C."/>
            <person name="Kieu A."/>
            <person name="Kisner P."/>
            <person name="Kodira C."/>
            <person name="Kulbokas E."/>
            <person name="Labutti K."/>
            <person name="Lama D."/>
            <person name="Landers T."/>
            <person name="Leger J."/>
            <person name="Levine S."/>
            <person name="Lewis D."/>
            <person name="Lewis T."/>
            <person name="Lindblad-toh K."/>
            <person name="Liu X."/>
            <person name="Lokyitsang T."/>
            <person name="Lokyitsang Y."/>
            <person name="Lucien O."/>
            <person name="Lui A."/>
            <person name="Ma L.J."/>
            <person name="Mabbitt R."/>
            <person name="Macdonald J."/>
            <person name="Maclean C."/>
            <person name="Major J."/>
            <person name="Manning J."/>
            <person name="Marabella R."/>
            <person name="Maru K."/>
            <person name="Matthews C."/>
            <person name="Mauceli E."/>
            <person name="Mccarthy M."/>
            <person name="Mcdonough S."/>
            <person name="Mcghee T."/>
            <person name="Meldrim J."/>
            <person name="Meneus L."/>
            <person name="Mesirov J."/>
            <person name="Mihalev A."/>
            <person name="Mihova T."/>
            <person name="Mikkelsen T."/>
            <person name="Mlenga V."/>
            <person name="Moru K."/>
            <person name="Mozes J."/>
            <person name="Mulrain L."/>
            <person name="Munson G."/>
            <person name="Naylor J."/>
            <person name="Newes C."/>
            <person name="Nguyen C."/>
            <person name="Nguyen N."/>
            <person name="Nguyen T."/>
            <person name="Nicol R."/>
            <person name="Nielsen C."/>
            <person name="Nizzari M."/>
            <person name="Norbu C."/>
            <person name="Norbu N."/>
            <person name="O'donnell P."/>
            <person name="Okoawo O."/>
            <person name="O'leary S."/>
            <person name="Omotosho B."/>
            <person name="O'neill K."/>
            <person name="Osman S."/>
            <person name="Parker S."/>
            <person name="Perrin D."/>
            <person name="Phunkhang P."/>
            <person name="Piqani B."/>
            <person name="Purcell S."/>
            <person name="Rachupka T."/>
            <person name="Ramasamy U."/>
            <person name="Rameau R."/>
            <person name="Ray V."/>
            <person name="Raymond C."/>
            <person name="Retta R."/>
            <person name="Richardson S."/>
            <person name="Rise C."/>
            <person name="Rodriguez J."/>
            <person name="Rogers J."/>
            <person name="Rogov P."/>
            <person name="Rutman M."/>
            <person name="Schupbach R."/>
            <person name="Seaman C."/>
            <person name="Settipalli S."/>
            <person name="Sharpe T."/>
            <person name="Sheridan J."/>
            <person name="Sherpa N."/>
            <person name="Shi J."/>
            <person name="Smirnov S."/>
            <person name="Smith C."/>
            <person name="Sougnez C."/>
            <person name="Spencer B."/>
            <person name="Stalker J."/>
            <person name="Stange-thomann N."/>
            <person name="Stavropoulos S."/>
            <person name="Stetson K."/>
            <person name="Stone C."/>
            <person name="Stone S."/>
            <person name="Stubbs M."/>
            <person name="Talamas J."/>
            <person name="Tchuinga P."/>
            <person name="Tenzing P."/>
            <person name="Tesfaye S."/>
            <person name="Theodore J."/>
            <person name="Thoulutsang Y."/>
            <person name="Topham K."/>
            <person name="Towey S."/>
            <person name="Tsamla T."/>
            <person name="Tsomo N."/>
            <person name="Vallee D."/>
            <person name="Vassiliev H."/>
            <person name="Venkataraman V."/>
            <person name="Vinson J."/>
            <person name="Vo A."/>
            <person name="Wade C."/>
            <person name="Wang S."/>
            <person name="Wangchuk T."/>
            <person name="Wangdi T."/>
            <person name="Whittaker C."/>
            <person name="Wilkinson J."/>
            <person name="Wu Y."/>
            <person name="Wyman D."/>
            <person name="Yadav S."/>
            <person name="Yang S."/>
            <person name="Yang X."/>
            <person name="Yeager S."/>
            <person name="Yee E."/>
            <person name="Young G."/>
            <person name="Zainoun J."/>
            <person name="Zembeck L."/>
            <person name="Zimmer A."/>
            <person name="Zody M."/>
            <person name="Lander E."/>
        </authorList>
    </citation>
    <scope>NUCLEOTIDE SEQUENCE [LARGE SCALE GENOMIC DNA]</scope>
</reference>
<comment type="catalytic activity">
    <reaction evidence="12">
        <text>(6Z,9Z,12Z,15Z,18Z,21Z)-tetracosahexaenoyl-CoA + O2 = (2E,6Z,9Z,12Z,15Z,18Z,21Z)-tetracosaheptaenoyl-CoA + H2O2</text>
        <dbReference type="Rhea" id="RHEA:39119"/>
        <dbReference type="ChEBI" id="CHEBI:15379"/>
        <dbReference type="ChEBI" id="CHEBI:16240"/>
        <dbReference type="ChEBI" id="CHEBI:74086"/>
        <dbReference type="ChEBI" id="CHEBI:76360"/>
    </reaction>
    <physiologicalReaction direction="left-to-right" evidence="12">
        <dbReference type="Rhea" id="RHEA:39120"/>
    </physiologicalReaction>
</comment>
<dbReference type="FunFam" id="1.20.140.10:FF:000013">
    <property type="entry name" value="Acyl-coenzyme A oxidase"/>
    <property type="match status" value="1"/>
</dbReference>
<dbReference type="Pfam" id="PF01756">
    <property type="entry name" value="ACOX"/>
    <property type="match status" value="1"/>
</dbReference>
<comment type="catalytic activity">
    <reaction evidence="21">
        <text>octanoyl-CoA + O2 = (2E)-octenoyl-CoA + H2O2</text>
        <dbReference type="Rhea" id="RHEA:40175"/>
        <dbReference type="ChEBI" id="CHEBI:15379"/>
        <dbReference type="ChEBI" id="CHEBI:16240"/>
        <dbReference type="ChEBI" id="CHEBI:57386"/>
        <dbReference type="ChEBI" id="CHEBI:62242"/>
    </reaction>
    <physiologicalReaction direction="left-to-right" evidence="21">
        <dbReference type="Rhea" id="RHEA:40176"/>
    </physiologicalReaction>
</comment>
<comment type="catalytic activity">
    <reaction evidence="23">
        <text>tetradecanoyl-CoA + O2 = (2E)-tetradecenoyl-CoA + H2O2</text>
        <dbReference type="Rhea" id="RHEA:40183"/>
        <dbReference type="ChEBI" id="CHEBI:15379"/>
        <dbReference type="ChEBI" id="CHEBI:16240"/>
        <dbReference type="ChEBI" id="CHEBI:57385"/>
        <dbReference type="ChEBI" id="CHEBI:61405"/>
    </reaction>
    <physiologicalReaction direction="left-to-right" evidence="23">
        <dbReference type="Rhea" id="RHEA:40184"/>
    </physiologicalReaction>
</comment>
<evidence type="ECO:0000256" key="8">
    <source>
        <dbReference type="ARBA" id="ARBA00023002"/>
    </source>
</evidence>
<evidence type="ECO:0000256" key="21">
    <source>
        <dbReference type="ARBA" id="ARBA00048334"/>
    </source>
</evidence>
<dbReference type="SUPFAM" id="SSF47203">
    <property type="entry name" value="Acyl-CoA dehydrogenase C-terminal domain-like"/>
    <property type="match status" value="1"/>
</dbReference>
<evidence type="ECO:0000256" key="17">
    <source>
        <dbReference type="ARBA" id="ARBA00040310"/>
    </source>
</evidence>
<evidence type="ECO:0000256" key="13">
    <source>
        <dbReference type="ARBA" id="ARBA00036399"/>
    </source>
</evidence>
<comment type="catalytic activity">
    <reaction evidence="14">
        <text>(5Z,8Z,11Z,14Z,17Z)-eicosapentaenoyl-CoA + O2 = (2E,5Z,8Z,11Z,14Z,17Z)-eicosahexaenoyl-CoA + H2O2</text>
        <dbReference type="Rhea" id="RHEA:69643"/>
        <dbReference type="ChEBI" id="CHEBI:15379"/>
        <dbReference type="ChEBI" id="CHEBI:16240"/>
        <dbReference type="ChEBI" id="CHEBI:73862"/>
        <dbReference type="ChEBI" id="CHEBI:187901"/>
    </reaction>
    <physiologicalReaction direction="left-to-right" evidence="14">
        <dbReference type="Rhea" id="RHEA:69644"/>
    </physiologicalReaction>
</comment>
<dbReference type="InterPro" id="IPR036250">
    <property type="entry name" value="AcylCo_DH-like_C"/>
</dbReference>
<dbReference type="GO" id="GO:0055088">
    <property type="term" value="P:lipid homeostasis"/>
    <property type="evidence" value="ECO:0007669"/>
    <property type="project" value="TreeGrafter"/>
</dbReference>
<organism evidence="25 26">
    <name type="scientific">Ciona savignyi</name>
    <name type="common">Pacific transparent sea squirt</name>
    <dbReference type="NCBI Taxonomy" id="51511"/>
    <lineage>
        <taxon>Eukaryota</taxon>
        <taxon>Metazoa</taxon>
        <taxon>Chordata</taxon>
        <taxon>Tunicata</taxon>
        <taxon>Ascidiacea</taxon>
        <taxon>Phlebobranchia</taxon>
        <taxon>Cionidae</taxon>
        <taxon>Ciona</taxon>
    </lineage>
</organism>
<reference evidence="25" key="2">
    <citation type="submission" date="2025-08" db="UniProtKB">
        <authorList>
            <consortium name="Ensembl"/>
        </authorList>
    </citation>
    <scope>IDENTIFICATION</scope>
</reference>
<evidence type="ECO:0000256" key="10">
    <source>
        <dbReference type="ARBA" id="ARBA00023140"/>
    </source>
</evidence>
<keyword evidence="7" id="KW-0276">Fatty acid metabolism</keyword>
<evidence type="ECO:0000256" key="18">
    <source>
        <dbReference type="ARBA" id="ARBA00041259"/>
    </source>
</evidence>
<sequence length="219" mass="24239">MRDLKNGAKLPGSVAYLACDCKPQDVGRDFTDFKTLASLYKLRALGQIRFANSKVEAGMAQGKDLVGSLNEASVYLVRAAIAHTHYYVVRNFFEKISALSVSSSLMEVLHQVALFYALDGIAQNSGEFLEDGLLSGADVKGIRQLSVDMLPRIRVNAVALVDAFEFGDDVLGSVLGRYDGNVYENLFKWAQNSSLNKTDVHPSYHKYIRPLLKRNQSKL</sequence>
<keyword evidence="26" id="KW-1185">Reference proteome</keyword>
<comment type="catalytic activity">
    <reaction evidence="13">
        <text>hexanoyl-CoA + O2 = (2E)-hexenoyl-CoA + H2O2</text>
        <dbReference type="Rhea" id="RHEA:40311"/>
        <dbReference type="ChEBI" id="CHEBI:15379"/>
        <dbReference type="ChEBI" id="CHEBI:16240"/>
        <dbReference type="ChEBI" id="CHEBI:62077"/>
        <dbReference type="ChEBI" id="CHEBI:62620"/>
    </reaction>
    <physiologicalReaction direction="left-to-right" evidence="13">
        <dbReference type="Rhea" id="RHEA:40312"/>
    </physiologicalReaction>
</comment>
<evidence type="ECO:0000256" key="1">
    <source>
        <dbReference type="ARBA" id="ARBA00001974"/>
    </source>
</evidence>
<keyword evidence="8" id="KW-0560">Oxidoreductase</keyword>
<dbReference type="AlphaFoldDB" id="H2YNM7"/>